<dbReference type="Pfam" id="PF17963">
    <property type="entry name" value="Big_9"/>
    <property type="match status" value="1"/>
</dbReference>
<feature type="compositionally biased region" description="Low complexity" evidence="2">
    <location>
        <begin position="928"/>
        <end position="938"/>
    </location>
</feature>
<dbReference type="InterPro" id="IPR028974">
    <property type="entry name" value="TSP_type-3_rpt"/>
</dbReference>
<dbReference type="InterPro" id="IPR028994">
    <property type="entry name" value="Integrin_alpha_N"/>
</dbReference>
<feature type="signal peptide" evidence="3">
    <location>
        <begin position="1"/>
        <end position="25"/>
    </location>
</feature>
<evidence type="ECO:0000256" key="2">
    <source>
        <dbReference type="SAM" id="MobiDB-lite"/>
    </source>
</evidence>
<evidence type="ECO:0000256" key="3">
    <source>
        <dbReference type="SAM" id="SignalP"/>
    </source>
</evidence>
<feature type="compositionally biased region" description="Acidic residues" evidence="2">
    <location>
        <begin position="1023"/>
        <end position="1044"/>
    </location>
</feature>
<feature type="region of interest" description="Disordered" evidence="2">
    <location>
        <begin position="882"/>
        <end position="1044"/>
    </location>
</feature>
<dbReference type="InterPro" id="IPR001434">
    <property type="entry name" value="OmcB-like_DUF11"/>
</dbReference>
<feature type="compositionally biased region" description="Polar residues" evidence="2">
    <location>
        <begin position="989"/>
        <end position="1005"/>
    </location>
</feature>
<dbReference type="InterPro" id="IPR001322">
    <property type="entry name" value="Lamin_tail_dom"/>
</dbReference>
<comment type="caution">
    <text evidence="5">The sequence shown here is derived from an EMBL/GenBank/DDBJ whole genome shotgun (WGS) entry which is preliminary data.</text>
</comment>
<organism evidence="5 6">
    <name type="scientific">Aureibaculum flavum</name>
    <dbReference type="NCBI Taxonomy" id="2795986"/>
    <lineage>
        <taxon>Bacteria</taxon>
        <taxon>Pseudomonadati</taxon>
        <taxon>Bacteroidota</taxon>
        <taxon>Flavobacteriia</taxon>
        <taxon>Flavobacteriales</taxon>
        <taxon>Flavobacteriaceae</taxon>
        <taxon>Aureibaculum</taxon>
    </lineage>
</organism>
<feature type="compositionally biased region" description="Polar residues" evidence="2">
    <location>
        <begin position="893"/>
        <end position="909"/>
    </location>
</feature>
<dbReference type="Gene3D" id="2.60.120.260">
    <property type="entry name" value="Galactose-binding domain-like"/>
    <property type="match status" value="1"/>
</dbReference>
<dbReference type="Pfam" id="PF13517">
    <property type="entry name" value="FG-GAP_3"/>
    <property type="match status" value="1"/>
</dbReference>
<keyword evidence="1 3" id="KW-0732">Signal</keyword>
<feature type="region of interest" description="Disordered" evidence="2">
    <location>
        <begin position="1373"/>
        <end position="1434"/>
    </location>
</feature>
<feature type="compositionally biased region" description="Acidic residues" evidence="2">
    <location>
        <begin position="1380"/>
        <end position="1390"/>
    </location>
</feature>
<dbReference type="NCBIfam" id="TIGR01451">
    <property type="entry name" value="B_ant_repeat"/>
    <property type="match status" value="1"/>
</dbReference>
<dbReference type="Gene3D" id="2.60.40.1170">
    <property type="entry name" value="Mu homology domain, subdomain B"/>
    <property type="match status" value="1"/>
</dbReference>
<dbReference type="PROSITE" id="PS51841">
    <property type="entry name" value="LTD"/>
    <property type="match status" value="1"/>
</dbReference>
<dbReference type="InterPro" id="IPR013517">
    <property type="entry name" value="FG-GAP"/>
</dbReference>
<name>A0ABS0WWC4_9FLAO</name>
<protein>
    <submittedName>
        <fullName evidence="5">VCBS repeat-containing protein</fullName>
    </submittedName>
</protein>
<evidence type="ECO:0000259" key="4">
    <source>
        <dbReference type="PROSITE" id="PS51841"/>
    </source>
</evidence>
<dbReference type="PROSITE" id="PS51257">
    <property type="entry name" value="PROKAR_LIPOPROTEIN"/>
    <property type="match status" value="1"/>
</dbReference>
<dbReference type="SUPFAM" id="SSF103647">
    <property type="entry name" value="TSP type-3 repeat"/>
    <property type="match status" value="3"/>
</dbReference>
<sequence length="1833" mass="191942">MTKLRKELNAHVIALVLLLSCPLVAQTTFSESAVSYNLNIGGAKDGGHAWADYDNDGDLDVLVLVNSTTQRNYLMRNNGDNTFTNVQPTLVTGMLNQKSERQALWGDLNNDGRPDFIMNTDASTGTGKALQIFIQNPSGTFGDGIGGPAPITVGRTADNTIQIDPINSEGVGVFDFEGDGDLDIFFDNHSFGIELLRNNYINHTTHTTVNPAPASLFTHITTGNGAGVTEFGLNQFATDGDYGTAADVNDDGWVDIFMRKRGENDFFLNQGGTFNNGADLAQAENANKGGNGLWDLDNDGDLDAVWTENGTTQIFRNDGGVFIPLGAAVFPGLPQPANTNASSSSARIDALAGGDIDNDGDIDIILVGNSRSYLYINQLNSPTPAPGTIGSGSAMNFNLDAATFNSSADGEGTTMVDVDDDGDLDIYININGGANQLYINNLAATNRNNHLIVDVTEDRNPDGTTGGFSGRTAIGTNVLIKDCDGNIISGLRQVNGVFGHGTQQSPLVHFGLPLGEGQPYLIEVHYPNLYNNAAGAITRLIATAVAQPSTIVGTNHYSITTTDAETLQNPNAPIANDDVEAVAYGNTVSVQISLFDNDSEPDGDSFAIESITQPTIGSVVIDNAAAGLVTYTYSAATAFPGTTFTYTISDATVTVCPGSGKSDTATVTVYEPCADPTGLDTDGDGINDVCDIDDDNDGILDTNEGCSTESVSYNISDGNNVALSLNNGSNGSVFDITRIDNSFNLSINGSQLTSAEINFYSAERNVEFADGTYYGAGSMSEVWSITSPVAANDETPFIRFIIDENGALEVFGSKTLNGPLEPMIFTNGLTLNPVSWNAVTNNFIVDQVVTGPTYMQGNISSLVQECSVDTDGDGILDHVDLDSDNDGIPDNVEAQTTLGYTAPSGTDSDGNGLDDAYETTPGSGEGITPTNTDGTDNPDYLDLDSDNEGGSDTTESGITLSGVDSDGDGLDDGTDATSDYSDPGGTIDNPLSGSVLLTDSDSDANSGGDVDFRDATDNRPDNDGDGLVDEYDVDDDNDGILDTDEGCGNLLINGSFDSQDFSSTTEFPGPNTESGGTFIGQTINSYSLYGWNQTHNLDGWVTSGSFSWTPDDFAASYDGDQYIDVLGNNTHSGGVNNIISQTVATEIGESYTLSFYWGEDVGHSAGSVVTIDVDVTDSGANSLASQTLTTLAQGPVNGVIGPKNWFYYQVSFVAATTTTSIAFQATPSSGNTSAGAALDNVQLRKDGACQDTDGDGVIDAFDLDSDNDGIFDAVEAGHNQPHSDGEVNGAVGADGLPDSVQDHPDNEHINYTIAESANDTDTIPNFLDLDSDGDGIPDNVEAQTTIGYVIPSGTVDVNGVFTNYTSGLTPVNTDGIDTPDYLDLDSDNEGANDTTEARINLSGNDIDNDGLDDATDADTSGYSDPGGTIDNPLSGSLILSDVDGDANSGGDVDFRDDDTICSESAGIIVNEMSNGDGGSQDWVELLVVGDSANPTAPVDLTGWFIDDNNGEFQGSSSTGVAPGSIVLGSNFNAVSPGSLIVIYNQSDRDAAIPADDPADSNGDGVYILPGNHASLNGCSNLPSSTNTDYLPCTSTTASWSRVAFRNTGDAVQTRRPDGTFYHGYSFGNVVAPFPYFPCGGQSFNLGNGGAGSTFAFQCGDWEDASNFIRSGKTGRTPGAINSAENQYFLTNVLNGTLDYDNLSNAQNCSAADLSLVKTVNNSTPDVGNDITFTIVITNGGPSSTTNIEVEDIIPSDFNYTHIPANYTVTQGTVTYNSGTRAMNWNVGAYVLNPGSSITLTYTLTVDVCGEFKNQAEIINSSVLDPDSTPGNGK</sequence>
<accession>A0ABS0WWC4</accession>
<evidence type="ECO:0000313" key="5">
    <source>
        <dbReference type="EMBL" id="MBJ2176196.1"/>
    </source>
</evidence>
<dbReference type="RefSeq" id="WP_198842815.1">
    <property type="nucleotide sequence ID" value="NZ_JAEHFJ010000012.1"/>
</dbReference>
<dbReference type="PANTHER" id="PTHR46580">
    <property type="entry name" value="SENSOR KINASE-RELATED"/>
    <property type="match status" value="1"/>
</dbReference>
<dbReference type="PANTHER" id="PTHR46580:SF2">
    <property type="entry name" value="MAM DOMAIN-CONTAINING PROTEIN"/>
    <property type="match status" value="1"/>
</dbReference>
<feature type="chain" id="PRO_5047092772" evidence="3">
    <location>
        <begin position="26"/>
        <end position="1833"/>
    </location>
</feature>
<dbReference type="EMBL" id="JAEHFJ010000012">
    <property type="protein sequence ID" value="MBJ2176196.1"/>
    <property type="molecule type" value="Genomic_DNA"/>
</dbReference>
<proteinExistence type="predicted"/>
<feature type="domain" description="LTD" evidence="4">
    <location>
        <begin position="1425"/>
        <end position="1637"/>
    </location>
</feature>
<feature type="compositionally biased region" description="Basic and acidic residues" evidence="2">
    <location>
        <begin position="1010"/>
        <end position="1022"/>
    </location>
</feature>
<dbReference type="Gene3D" id="4.10.1080.10">
    <property type="entry name" value="TSP type-3 repeat"/>
    <property type="match status" value="2"/>
</dbReference>
<dbReference type="Proteomes" id="UP000623301">
    <property type="component" value="Unassembled WGS sequence"/>
</dbReference>
<dbReference type="InterPro" id="IPR047589">
    <property type="entry name" value="DUF11_rpt"/>
</dbReference>
<evidence type="ECO:0000256" key="1">
    <source>
        <dbReference type="ARBA" id="ARBA00022729"/>
    </source>
</evidence>
<feature type="compositionally biased region" description="Acidic residues" evidence="2">
    <location>
        <begin position="965"/>
        <end position="974"/>
    </location>
</feature>
<reference evidence="5 6" key="1">
    <citation type="submission" date="2020-12" db="EMBL/GenBank/DDBJ databases">
        <title>Aureibaculum luteum sp. nov. and Aureibaculum flavum sp. nov., novel members of the family Flavobacteriaceae isolated from Antarctic intertidal sediments.</title>
        <authorList>
            <person name="He X."/>
            <person name="Zhang X."/>
        </authorList>
    </citation>
    <scope>NUCLEOTIDE SEQUENCE [LARGE SCALE GENOMIC DNA]</scope>
    <source>
        <strain evidence="5 6">A20</strain>
    </source>
</reference>
<dbReference type="Pfam" id="PF01345">
    <property type="entry name" value="DUF11"/>
    <property type="match status" value="1"/>
</dbReference>
<evidence type="ECO:0000313" key="6">
    <source>
        <dbReference type="Proteomes" id="UP000623301"/>
    </source>
</evidence>
<dbReference type="SUPFAM" id="SSF69318">
    <property type="entry name" value="Integrin alpha N-terminal domain"/>
    <property type="match status" value="1"/>
</dbReference>
<gene>
    <name evidence="5" type="ORF">JBL43_18235</name>
</gene>
<keyword evidence="6" id="KW-1185">Reference proteome</keyword>
<feature type="compositionally biased region" description="Acidic residues" evidence="2">
    <location>
        <begin position="939"/>
        <end position="949"/>
    </location>
</feature>
<feature type="compositionally biased region" description="Acidic residues" evidence="2">
    <location>
        <begin position="1406"/>
        <end position="1416"/>
    </location>
</feature>